<name>A0ABU0CQS7_9BACI</name>
<proteinExistence type="predicted"/>
<sequence length="111" mass="13634">MSSHLFTSWELFNQAVELPELTLKNEEQYRLWRELRRVDQNVRLHLQNRWADRIKEDELVYELMGIRLTVHPRRGKVLIQMGKDHREVSLADLRFRPKKLLNMIERWRKGQ</sequence>
<evidence type="ECO:0000313" key="1">
    <source>
        <dbReference type="EMBL" id="MDQ0338770.1"/>
    </source>
</evidence>
<dbReference type="RefSeq" id="WP_307337692.1">
    <property type="nucleotide sequence ID" value="NZ_JAUSUQ010000005.1"/>
</dbReference>
<dbReference type="Proteomes" id="UP001232445">
    <property type="component" value="Unassembled WGS sequence"/>
</dbReference>
<protein>
    <submittedName>
        <fullName evidence="1">Uncharacterized protein</fullName>
    </submittedName>
</protein>
<comment type="caution">
    <text evidence="1">The sequence shown here is derived from an EMBL/GenBank/DDBJ whole genome shotgun (WGS) entry which is preliminary data.</text>
</comment>
<dbReference type="EMBL" id="JAUSUQ010000005">
    <property type="protein sequence ID" value="MDQ0338770.1"/>
    <property type="molecule type" value="Genomic_DNA"/>
</dbReference>
<keyword evidence="2" id="KW-1185">Reference proteome</keyword>
<evidence type="ECO:0000313" key="2">
    <source>
        <dbReference type="Proteomes" id="UP001232445"/>
    </source>
</evidence>
<reference evidence="1 2" key="1">
    <citation type="submission" date="2023-07" db="EMBL/GenBank/DDBJ databases">
        <title>Genomic Encyclopedia of Type Strains, Phase IV (KMG-IV): sequencing the most valuable type-strain genomes for metagenomic binning, comparative biology and taxonomic classification.</title>
        <authorList>
            <person name="Goeker M."/>
        </authorList>
    </citation>
    <scope>NUCLEOTIDE SEQUENCE [LARGE SCALE GENOMIC DNA]</scope>
    <source>
        <strain evidence="1 2">DSM 17740</strain>
    </source>
</reference>
<accession>A0ABU0CQS7</accession>
<gene>
    <name evidence="1" type="ORF">J2S00_001556</name>
</gene>
<organism evidence="1 2">
    <name type="scientific">Caldalkalibacillus uzonensis</name>
    <dbReference type="NCBI Taxonomy" id="353224"/>
    <lineage>
        <taxon>Bacteria</taxon>
        <taxon>Bacillati</taxon>
        <taxon>Bacillota</taxon>
        <taxon>Bacilli</taxon>
        <taxon>Bacillales</taxon>
        <taxon>Bacillaceae</taxon>
        <taxon>Caldalkalibacillus</taxon>
    </lineage>
</organism>